<name>A0A5C6NAV2_9TELE</name>
<accession>A0A5C6NAV2</accession>
<sequence length="30" mass="3071">GDQGVLGMLGTILKVVPINLKIPTFCGAKS</sequence>
<evidence type="ECO:0000313" key="2">
    <source>
        <dbReference type="Proteomes" id="UP000324091"/>
    </source>
</evidence>
<keyword evidence="2" id="KW-1185">Reference proteome</keyword>
<reference evidence="1 2" key="1">
    <citation type="submission" date="2019-04" db="EMBL/GenBank/DDBJ databases">
        <title>Chromosome genome assembly for Takifugu flavidus.</title>
        <authorList>
            <person name="Xiao S."/>
        </authorList>
    </citation>
    <scope>NUCLEOTIDE SEQUENCE [LARGE SCALE GENOMIC DNA]</scope>
    <source>
        <strain evidence="1">HTHZ2018</strain>
        <tissue evidence="1">Muscle</tissue>
    </source>
</reference>
<evidence type="ECO:0000313" key="1">
    <source>
        <dbReference type="EMBL" id="TWW64235.1"/>
    </source>
</evidence>
<protein>
    <submittedName>
        <fullName evidence="1">Uncharacterized protein</fullName>
    </submittedName>
</protein>
<proteinExistence type="predicted"/>
<dbReference type="EMBL" id="RHFK02000016">
    <property type="protein sequence ID" value="TWW64235.1"/>
    <property type="molecule type" value="Genomic_DNA"/>
</dbReference>
<organism evidence="1 2">
    <name type="scientific">Takifugu flavidus</name>
    <name type="common">sansaifugu</name>
    <dbReference type="NCBI Taxonomy" id="433684"/>
    <lineage>
        <taxon>Eukaryota</taxon>
        <taxon>Metazoa</taxon>
        <taxon>Chordata</taxon>
        <taxon>Craniata</taxon>
        <taxon>Vertebrata</taxon>
        <taxon>Euteleostomi</taxon>
        <taxon>Actinopterygii</taxon>
        <taxon>Neopterygii</taxon>
        <taxon>Teleostei</taxon>
        <taxon>Neoteleostei</taxon>
        <taxon>Acanthomorphata</taxon>
        <taxon>Eupercaria</taxon>
        <taxon>Tetraodontiformes</taxon>
        <taxon>Tetradontoidea</taxon>
        <taxon>Tetraodontidae</taxon>
        <taxon>Takifugu</taxon>
    </lineage>
</organism>
<dbReference type="AlphaFoldDB" id="A0A5C6NAV2"/>
<gene>
    <name evidence="1" type="ORF">D4764_03G0012430</name>
</gene>
<dbReference type="Proteomes" id="UP000324091">
    <property type="component" value="Chromosome 3"/>
</dbReference>
<feature type="non-terminal residue" evidence="1">
    <location>
        <position position="1"/>
    </location>
</feature>
<comment type="caution">
    <text evidence="1">The sequence shown here is derived from an EMBL/GenBank/DDBJ whole genome shotgun (WGS) entry which is preliminary data.</text>
</comment>